<organism evidence="3 4">
    <name type="scientific">Daphnia galeata</name>
    <dbReference type="NCBI Taxonomy" id="27404"/>
    <lineage>
        <taxon>Eukaryota</taxon>
        <taxon>Metazoa</taxon>
        <taxon>Ecdysozoa</taxon>
        <taxon>Arthropoda</taxon>
        <taxon>Crustacea</taxon>
        <taxon>Branchiopoda</taxon>
        <taxon>Diplostraca</taxon>
        <taxon>Cladocera</taxon>
        <taxon>Anomopoda</taxon>
        <taxon>Daphniidae</taxon>
        <taxon>Daphnia</taxon>
    </lineage>
</organism>
<feature type="signal peptide" evidence="2">
    <location>
        <begin position="1"/>
        <end position="18"/>
    </location>
</feature>
<accession>A0A8J2RYD9</accession>
<gene>
    <name evidence="3" type="ORF">DGAL_LOCUS8683</name>
</gene>
<dbReference type="AlphaFoldDB" id="A0A8J2RYD9"/>
<comment type="caution">
    <text evidence="3">The sequence shown here is derived from an EMBL/GenBank/DDBJ whole genome shotgun (WGS) entry which is preliminary data.</text>
</comment>
<protein>
    <submittedName>
        <fullName evidence="3">Uncharacterized protein</fullName>
    </submittedName>
</protein>
<dbReference type="Proteomes" id="UP000789390">
    <property type="component" value="Unassembled WGS sequence"/>
</dbReference>
<feature type="region of interest" description="Disordered" evidence="1">
    <location>
        <begin position="88"/>
        <end position="121"/>
    </location>
</feature>
<evidence type="ECO:0000256" key="1">
    <source>
        <dbReference type="SAM" id="MobiDB-lite"/>
    </source>
</evidence>
<reference evidence="3" key="1">
    <citation type="submission" date="2021-11" db="EMBL/GenBank/DDBJ databases">
        <authorList>
            <person name="Schell T."/>
        </authorList>
    </citation>
    <scope>NUCLEOTIDE SEQUENCE</scope>
    <source>
        <strain evidence="3">M5</strain>
    </source>
</reference>
<dbReference type="EMBL" id="CAKKLH010000190">
    <property type="protein sequence ID" value="CAH0105626.1"/>
    <property type="molecule type" value="Genomic_DNA"/>
</dbReference>
<keyword evidence="4" id="KW-1185">Reference proteome</keyword>
<evidence type="ECO:0000313" key="3">
    <source>
        <dbReference type="EMBL" id="CAH0105626.1"/>
    </source>
</evidence>
<evidence type="ECO:0000313" key="4">
    <source>
        <dbReference type="Proteomes" id="UP000789390"/>
    </source>
</evidence>
<sequence>MKILIILLAMATIVVVSNQQQQLHRTSRPRGLIWLTPYSPSHQPILANYQSIYSNPQEEINEIPSKLTPNSFRRKNRPAPIPFPYLPLNEDVSFTEDNNSATNIEDDEEETSTPTSSPGSNGFNNFYDGRFLYSSTINNPFYKTATFTVTSTVTTLGSLVICVPANNLVAVPAPTCSGRKKREIEDSEDNQFPIAPSETLKLIPTALPSADAIQQTRESRVNTYHVGIPIKKKQVPHKLLSSKEDVIPSRPFEEIPSESTVEDDQQSHQMMREERLFGGGYAASTTLTSYSFVGATVTSTVLLDPTGMNVAVCLPSGYVVC</sequence>
<proteinExistence type="predicted"/>
<keyword evidence="2" id="KW-0732">Signal</keyword>
<evidence type="ECO:0000256" key="2">
    <source>
        <dbReference type="SAM" id="SignalP"/>
    </source>
</evidence>
<dbReference type="OrthoDB" id="6362207at2759"/>
<feature type="chain" id="PRO_5035198695" evidence="2">
    <location>
        <begin position="19"/>
        <end position="321"/>
    </location>
</feature>
<name>A0A8J2RYD9_9CRUS</name>